<gene>
    <name evidence="9" type="ORF">ACFSUC_09100</name>
</gene>
<evidence type="ECO:0000256" key="4">
    <source>
        <dbReference type="ARBA" id="ARBA00022692"/>
    </source>
</evidence>
<feature type="transmembrane region" description="Helical" evidence="8">
    <location>
        <begin position="63"/>
        <end position="81"/>
    </location>
</feature>
<keyword evidence="6 8" id="KW-1133">Transmembrane helix</keyword>
<keyword evidence="10" id="KW-1185">Reference proteome</keyword>
<feature type="transmembrane region" description="Helical" evidence="8">
    <location>
        <begin position="12"/>
        <end position="33"/>
    </location>
</feature>
<feature type="transmembrane region" description="Helical" evidence="8">
    <location>
        <begin position="39"/>
        <end position="56"/>
    </location>
</feature>
<evidence type="ECO:0000313" key="10">
    <source>
        <dbReference type="Proteomes" id="UP001597497"/>
    </source>
</evidence>
<evidence type="ECO:0000256" key="8">
    <source>
        <dbReference type="SAM" id="Phobius"/>
    </source>
</evidence>
<keyword evidence="5" id="KW-0378">Hydrolase</keyword>
<proteinExistence type="predicted"/>
<dbReference type="Pfam" id="PF04647">
    <property type="entry name" value="AgrB"/>
    <property type="match status" value="1"/>
</dbReference>
<keyword evidence="1" id="KW-1003">Cell membrane</keyword>
<organism evidence="9 10">
    <name type="scientific">Marinicrinis sediminis</name>
    <dbReference type="NCBI Taxonomy" id="1652465"/>
    <lineage>
        <taxon>Bacteria</taxon>
        <taxon>Bacillati</taxon>
        <taxon>Bacillota</taxon>
        <taxon>Bacilli</taxon>
        <taxon>Bacillales</taxon>
        <taxon>Paenibacillaceae</taxon>
    </lineage>
</organism>
<protein>
    <submittedName>
        <fullName evidence="9">Accessory gene regulator B family protein</fullName>
    </submittedName>
</protein>
<evidence type="ECO:0000256" key="7">
    <source>
        <dbReference type="ARBA" id="ARBA00023136"/>
    </source>
</evidence>
<keyword evidence="3" id="KW-0645">Protease</keyword>
<evidence type="ECO:0000256" key="2">
    <source>
        <dbReference type="ARBA" id="ARBA00022654"/>
    </source>
</evidence>
<dbReference type="InterPro" id="IPR006741">
    <property type="entry name" value="AgrB"/>
</dbReference>
<name>A0ABW5R9N1_9BACL</name>
<comment type="caution">
    <text evidence="9">The sequence shown here is derived from an EMBL/GenBank/DDBJ whole genome shotgun (WGS) entry which is preliminary data.</text>
</comment>
<dbReference type="EMBL" id="JBHUMM010000014">
    <property type="protein sequence ID" value="MFD2671762.1"/>
    <property type="molecule type" value="Genomic_DNA"/>
</dbReference>
<keyword evidence="4 8" id="KW-0812">Transmembrane</keyword>
<feature type="transmembrane region" description="Helical" evidence="8">
    <location>
        <begin position="120"/>
        <end position="145"/>
    </location>
</feature>
<evidence type="ECO:0000256" key="1">
    <source>
        <dbReference type="ARBA" id="ARBA00022475"/>
    </source>
</evidence>
<evidence type="ECO:0000256" key="5">
    <source>
        <dbReference type="ARBA" id="ARBA00022801"/>
    </source>
</evidence>
<evidence type="ECO:0000313" key="9">
    <source>
        <dbReference type="EMBL" id="MFD2671762.1"/>
    </source>
</evidence>
<dbReference type="Proteomes" id="UP001597497">
    <property type="component" value="Unassembled WGS sequence"/>
</dbReference>
<keyword evidence="7 8" id="KW-0472">Membrane</keyword>
<reference evidence="10" key="1">
    <citation type="journal article" date="2019" name="Int. J. Syst. Evol. Microbiol.">
        <title>The Global Catalogue of Microorganisms (GCM) 10K type strain sequencing project: providing services to taxonomists for standard genome sequencing and annotation.</title>
        <authorList>
            <consortium name="The Broad Institute Genomics Platform"/>
            <consortium name="The Broad Institute Genome Sequencing Center for Infectious Disease"/>
            <person name="Wu L."/>
            <person name="Ma J."/>
        </authorList>
    </citation>
    <scope>NUCLEOTIDE SEQUENCE [LARGE SCALE GENOMIC DNA]</scope>
    <source>
        <strain evidence="10">KCTC 33676</strain>
    </source>
</reference>
<evidence type="ECO:0000256" key="6">
    <source>
        <dbReference type="ARBA" id="ARBA00022989"/>
    </source>
</evidence>
<keyword evidence="2" id="KW-0673">Quorum sensing</keyword>
<evidence type="ECO:0000256" key="3">
    <source>
        <dbReference type="ARBA" id="ARBA00022670"/>
    </source>
</evidence>
<sequence length="162" mass="18320">MNPDETASVEIMAYSIMNILQISLIVLISLMLGFYFSDLSSVLFSMIIFVVLRIFGGGHHFNTMSACIIASILIVFVVPYIQVSTVLIILFSCYSFIIHLFFAPNKIIVNSLSDQTKMKIKIILCTLIVIGLVFQSSIMTIMFLIQSFFLIPYTSFIKKQYS</sequence>
<accession>A0ABW5R9N1</accession>
<feature type="transmembrane region" description="Helical" evidence="8">
    <location>
        <begin position="87"/>
        <end position="108"/>
    </location>
</feature>
<dbReference type="RefSeq" id="WP_379929259.1">
    <property type="nucleotide sequence ID" value="NZ_JBHUMM010000014.1"/>
</dbReference>